<accession>A0A3B1CHF8</accession>
<dbReference type="InterPro" id="IPR017437">
    <property type="entry name" value="ATP-NAD_kinase_PpnK-typ_C"/>
</dbReference>
<dbReference type="EC" id="2.7.1.23" evidence="7"/>
<keyword evidence="1 7" id="KW-0808">Transferase</keyword>
<keyword evidence="4" id="KW-0067">ATP-binding</keyword>
<dbReference type="AlphaFoldDB" id="A0A3B1CHF8"/>
<dbReference type="Pfam" id="PF20143">
    <property type="entry name" value="NAD_kinase_C"/>
    <property type="match status" value="1"/>
</dbReference>
<dbReference type="Pfam" id="PF01513">
    <property type="entry name" value="NAD_kinase"/>
    <property type="match status" value="1"/>
</dbReference>
<evidence type="ECO:0000256" key="4">
    <source>
        <dbReference type="ARBA" id="ARBA00022840"/>
    </source>
</evidence>
<dbReference type="InterPro" id="IPR017438">
    <property type="entry name" value="ATP-NAD_kinase_N"/>
</dbReference>
<dbReference type="InterPro" id="IPR002504">
    <property type="entry name" value="NADK"/>
</dbReference>
<evidence type="ECO:0000256" key="2">
    <source>
        <dbReference type="ARBA" id="ARBA00022741"/>
    </source>
</evidence>
<reference evidence="7" key="1">
    <citation type="submission" date="2018-06" db="EMBL/GenBank/DDBJ databases">
        <authorList>
            <person name="Zhirakovskaya E."/>
        </authorList>
    </citation>
    <scope>NUCLEOTIDE SEQUENCE</scope>
</reference>
<dbReference type="Gene3D" id="2.60.200.30">
    <property type="entry name" value="Probable inorganic polyphosphate/atp-NAD kinase, domain 2"/>
    <property type="match status" value="1"/>
</dbReference>
<dbReference type="SUPFAM" id="SSF111331">
    <property type="entry name" value="NAD kinase/diacylglycerol kinase-like"/>
    <property type="match status" value="1"/>
</dbReference>
<keyword evidence="3 7" id="KW-0418">Kinase</keyword>
<dbReference type="PANTHER" id="PTHR20275">
    <property type="entry name" value="NAD KINASE"/>
    <property type="match status" value="1"/>
</dbReference>
<dbReference type="FunFam" id="2.60.200.30:FF:000009">
    <property type="entry name" value="Poly(P)/ATP NAD kinase"/>
    <property type="match status" value="1"/>
</dbReference>
<evidence type="ECO:0000256" key="5">
    <source>
        <dbReference type="ARBA" id="ARBA00022857"/>
    </source>
</evidence>
<name>A0A3B1CHF8_9ZZZZ</name>
<sequence>MKLVGIVANTQSPLAGEGVRKLDEWLGERGVERLVESETASIANIESNGSRLDIAKKSDLIVVLGGDGTMISIAGLIEGRATPLLGINLGSLGFLTEFTYEEMLPAIERVLSDDFSYEDRIMLDTSIYYDGKHEASYTSLNDLVIHRGALNHMIDIKVEVDSVFVNSYTADGLIVATPTGSTAYSLSSAGPIVYPSLNSFIITPISPHTLSNRPIVIPDNIVIEISVSSRDKGEALATLDGQVNFGIGSRHNLKIEKSKEVTRIIQSPFKDYYELLRSKLKWGETIRDTNR</sequence>
<keyword evidence="2" id="KW-0547">Nucleotide-binding</keyword>
<keyword evidence="6" id="KW-0520">NAD</keyword>
<dbReference type="GO" id="GO:0003951">
    <property type="term" value="F:NAD+ kinase activity"/>
    <property type="evidence" value="ECO:0007669"/>
    <property type="project" value="UniProtKB-EC"/>
</dbReference>
<gene>
    <name evidence="7" type="ORF">MNBD_NITROSPINAE03-756</name>
</gene>
<evidence type="ECO:0000256" key="1">
    <source>
        <dbReference type="ARBA" id="ARBA00022679"/>
    </source>
</evidence>
<dbReference type="PANTHER" id="PTHR20275:SF0">
    <property type="entry name" value="NAD KINASE"/>
    <property type="match status" value="1"/>
</dbReference>
<dbReference type="GO" id="GO:0005524">
    <property type="term" value="F:ATP binding"/>
    <property type="evidence" value="ECO:0007669"/>
    <property type="project" value="UniProtKB-KW"/>
</dbReference>
<dbReference type="EMBL" id="UOGB01000289">
    <property type="protein sequence ID" value="VAX24203.1"/>
    <property type="molecule type" value="Genomic_DNA"/>
</dbReference>
<dbReference type="HAMAP" id="MF_00361">
    <property type="entry name" value="NAD_kinase"/>
    <property type="match status" value="1"/>
</dbReference>
<protein>
    <submittedName>
        <fullName evidence="7">NAD kinase</fullName>
        <ecNumber evidence="7">2.7.1.23</ecNumber>
    </submittedName>
</protein>
<evidence type="ECO:0000313" key="7">
    <source>
        <dbReference type="EMBL" id="VAX24203.1"/>
    </source>
</evidence>
<dbReference type="Gene3D" id="3.40.50.10330">
    <property type="entry name" value="Probable inorganic polyphosphate/atp-NAD kinase, domain 1"/>
    <property type="match status" value="1"/>
</dbReference>
<proteinExistence type="inferred from homology"/>
<keyword evidence="5" id="KW-0521">NADP</keyword>
<evidence type="ECO:0000256" key="6">
    <source>
        <dbReference type="ARBA" id="ARBA00023027"/>
    </source>
</evidence>
<dbReference type="GO" id="GO:0006741">
    <property type="term" value="P:NADP+ biosynthetic process"/>
    <property type="evidence" value="ECO:0007669"/>
    <property type="project" value="InterPro"/>
</dbReference>
<dbReference type="GO" id="GO:0019674">
    <property type="term" value="P:NAD+ metabolic process"/>
    <property type="evidence" value="ECO:0007669"/>
    <property type="project" value="InterPro"/>
</dbReference>
<dbReference type="InterPro" id="IPR016064">
    <property type="entry name" value="NAD/diacylglycerol_kinase_sf"/>
</dbReference>
<organism evidence="7">
    <name type="scientific">hydrothermal vent metagenome</name>
    <dbReference type="NCBI Taxonomy" id="652676"/>
    <lineage>
        <taxon>unclassified sequences</taxon>
        <taxon>metagenomes</taxon>
        <taxon>ecological metagenomes</taxon>
    </lineage>
</organism>
<evidence type="ECO:0000256" key="3">
    <source>
        <dbReference type="ARBA" id="ARBA00022777"/>
    </source>
</evidence>